<keyword evidence="2" id="KW-1185">Reference proteome</keyword>
<organism evidence="1 2">
    <name type="scientific">Methylobacterium gnaphalii</name>
    <dbReference type="NCBI Taxonomy" id="1010610"/>
    <lineage>
        <taxon>Bacteria</taxon>
        <taxon>Pseudomonadati</taxon>
        <taxon>Pseudomonadota</taxon>
        <taxon>Alphaproteobacteria</taxon>
        <taxon>Hyphomicrobiales</taxon>
        <taxon>Methylobacteriaceae</taxon>
        <taxon>Methylobacterium</taxon>
    </lineage>
</organism>
<gene>
    <name evidence="1" type="ORF">MGN01_14060</name>
</gene>
<evidence type="ECO:0000313" key="1">
    <source>
        <dbReference type="EMBL" id="GEP09561.1"/>
    </source>
</evidence>
<dbReference type="EMBL" id="BJZV01000006">
    <property type="protein sequence ID" value="GEP09561.1"/>
    <property type="molecule type" value="Genomic_DNA"/>
</dbReference>
<name>A0A512JHX5_9HYPH</name>
<proteinExistence type="predicted"/>
<sequence length="92" mass="9902">MRRAEATAMSQGKTEEQDIADKMCRALVVVHSQDSTEEPARRIAAGRPMAGFLAQLIVDTDPALRVARSERTRAAAALYARAAGVFGGRRCA</sequence>
<reference evidence="1 2" key="1">
    <citation type="submission" date="2019-07" db="EMBL/GenBank/DDBJ databases">
        <title>Whole genome shotgun sequence of Methylobacterium gnaphalii NBRC 107716.</title>
        <authorList>
            <person name="Hosoyama A."/>
            <person name="Uohara A."/>
            <person name="Ohji S."/>
            <person name="Ichikawa N."/>
        </authorList>
    </citation>
    <scope>NUCLEOTIDE SEQUENCE [LARGE SCALE GENOMIC DNA]</scope>
    <source>
        <strain evidence="1 2">NBRC 107716</strain>
    </source>
</reference>
<dbReference type="AlphaFoldDB" id="A0A512JHX5"/>
<evidence type="ECO:0000313" key="2">
    <source>
        <dbReference type="Proteomes" id="UP000321750"/>
    </source>
</evidence>
<comment type="caution">
    <text evidence="1">The sequence shown here is derived from an EMBL/GenBank/DDBJ whole genome shotgun (WGS) entry which is preliminary data.</text>
</comment>
<protein>
    <submittedName>
        <fullName evidence="1">Uncharacterized protein</fullName>
    </submittedName>
</protein>
<dbReference type="Proteomes" id="UP000321750">
    <property type="component" value="Unassembled WGS sequence"/>
</dbReference>
<accession>A0A512JHX5</accession>